<feature type="region of interest" description="Disordered" evidence="1">
    <location>
        <begin position="1"/>
        <end position="33"/>
    </location>
</feature>
<reference evidence="3 4" key="1">
    <citation type="submission" date="2016-10" db="EMBL/GenBank/DDBJ databases">
        <authorList>
            <person name="Varghese N."/>
            <person name="Submissions S."/>
        </authorList>
    </citation>
    <scope>NUCLEOTIDE SEQUENCE [LARGE SCALE GENOMIC DNA]</scope>
    <source>
        <strain evidence="3 4">DSM 1361</strain>
    </source>
</reference>
<proteinExistence type="predicted"/>
<evidence type="ECO:0000256" key="1">
    <source>
        <dbReference type="SAM" id="MobiDB-lite"/>
    </source>
</evidence>
<accession>A0A662ZKE7</accession>
<keyword evidence="2" id="KW-1133">Transmembrane helix</keyword>
<dbReference type="Proteomes" id="UP000243745">
    <property type="component" value="Unassembled WGS sequence"/>
</dbReference>
<dbReference type="AlphaFoldDB" id="A0A662ZKE7"/>
<keyword evidence="2" id="KW-0812">Transmembrane</keyword>
<sequence>MESENKSELPEPLPDEENSKVNGGICESKEGDHDDYDDDFSPDEKAQLLRVPVLFLVGGLIWFIFPYMYISSGLSFKPGDFCGFFCFFADICYLGLRLASSVVESVLISIFLWCMTGSKKLFFVVLFAGILILPSIVLFRFFALSQH</sequence>
<keyword evidence="4" id="KW-1185">Reference proteome</keyword>
<dbReference type="EMBL" id="FOXF01000042">
    <property type="protein sequence ID" value="SFP60634.1"/>
    <property type="molecule type" value="Genomic_DNA"/>
</dbReference>
<feature type="transmembrane region" description="Helical" evidence="2">
    <location>
        <begin position="121"/>
        <end position="143"/>
    </location>
</feature>
<gene>
    <name evidence="3" type="ORF">SAMN02910344_01851</name>
</gene>
<feature type="transmembrane region" description="Helical" evidence="2">
    <location>
        <begin position="81"/>
        <end position="114"/>
    </location>
</feature>
<evidence type="ECO:0000256" key="2">
    <source>
        <dbReference type="SAM" id="Phobius"/>
    </source>
</evidence>
<name>A0A662ZKE7_9GAMM</name>
<organism evidence="3 4">
    <name type="scientific">Ruminobacter amylophilus</name>
    <dbReference type="NCBI Taxonomy" id="867"/>
    <lineage>
        <taxon>Bacteria</taxon>
        <taxon>Pseudomonadati</taxon>
        <taxon>Pseudomonadota</taxon>
        <taxon>Gammaproteobacteria</taxon>
        <taxon>Aeromonadales</taxon>
        <taxon>Succinivibrionaceae</taxon>
        <taxon>Ruminobacter</taxon>
    </lineage>
</organism>
<evidence type="ECO:0000313" key="4">
    <source>
        <dbReference type="Proteomes" id="UP000243745"/>
    </source>
</evidence>
<evidence type="ECO:0000313" key="3">
    <source>
        <dbReference type="EMBL" id="SFP60634.1"/>
    </source>
</evidence>
<feature type="transmembrane region" description="Helical" evidence="2">
    <location>
        <begin position="48"/>
        <end position="69"/>
    </location>
</feature>
<protein>
    <submittedName>
        <fullName evidence="3">Uncharacterized protein</fullName>
    </submittedName>
</protein>
<keyword evidence="2" id="KW-0472">Membrane</keyword>
<dbReference type="RefSeq" id="WP_093143067.1">
    <property type="nucleotide sequence ID" value="NZ_FOXF01000042.1"/>
</dbReference>